<dbReference type="Proteomes" id="UP000243540">
    <property type="component" value="Unassembled WGS sequence"/>
</dbReference>
<dbReference type="EMBL" id="NEKC01000008">
    <property type="protein sequence ID" value="OTA29192.1"/>
    <property type="molecule type" value="Genomic_DNA"/>
</dbReference>
<organism evidence="2 3">
    <name type="scientific">Alloscardovia macacae</name>
    <dbReference type="NCBI Taxonomy" id="1160091"/>
    <lineage>
        <taxon>Bacteria</taxon>
        <taxon>Bacillati</taxon>
        <taxon>Actinomycetota</taxon>
        <taxon>Actinomycetes</taxon>
        <taxon>Bifidobacteriales</taxon>
        <taxon>Bifidobacteriaceae</taxon>
        <taxon>Alloscardovia</taxon>
    </lineage>
</organism>
<dbReference type="AlphaFoldDB" id="A0A1Y2SY66"/>
<proteinExistence type="predicted"/>
<dbReference type="CDD" id="cd07344">
    <property type="entry name" value="M48_yhfN_like"/>
    <property type="match status" value="1"/>
</dbReference>
<gene>
    <name evidence="2" type="ORF">B9T39_04780</name>
</gene>
<evidence type="ECO:0000313" key="2">
    <source>
        <dbReference type="EMBL" id="OTA29192.1"/>
    </source>
</evidence>
<evidence type="ECO:0000313" key="3">
    <source>
        <dbReference type="Proteomes" id="UP000243540"/>
    </source>
</evidence>
<accession>A0A1Y2SY66</accession>
<keyword evidence="2" id="KW-0378">Hydrolase</keyword>
<dbReference type="PANTHER" id="PTHR30399:SF1">
    <property type="entry name" value="UTP PYROPHOSPHATASE"/>
    <property type="match status" value="1"/>
</dbReference>
<dbReference type="Gene3D" id="3.30.2010.10">
    <property type="entry name" value="Metalloproteases ('zincins'), catalytic domain"/>
    <property type="match status" value="1"/>
</dbReference>
<comment type="caution">
    <text evidence="2">The sequence shown here is derived from an EMBL/GenBank/DDBJ whole genome shotgun (WGS) entry which is preliminary data.</text>
</comment>
<dbReference type="PANTHER" id="PTHR30399">
    <property type="entry name" value="UNCHARACTERIZED PROTEIN YGJP"/>
    <property type="match status" value="1"/>
</dbReference>
<name>A0A1Y2SY66_9BIFI</name>
<dbReference type="RefSeq" id="WP_086106669.1">
    <property type="nucleotide sequence ID" value="NZ_NEKB01000006.1"/>
</dbReference>
<dbReference type="InterPro" id="IPR002725">
    <property type="entry name" value="YgjP-like_metallopeptidase"/>
</dbReference>
<reference evidence="2 3" key="1">
    <citation type="submission" date="2017-04" db="EMBL/GenBank/DDBJ databases">
        <title>Draft genome sequences of Alloscardovia macacae UMA81211 and UMA81212 isolated from the feces of a rhesus macaque (Macaca mulatta).</title>
        <authorList>
            <person name="Albert K."/>
            <person name="Sela D.A."/>
        </authorList>
    </citation>
    <scope>NUCLEOTIDE SEQUENCE [LARGE SCALE GENOMIC DNA]</scope>
    <source>
        <strain evidence="2 3">UMA81212</strain>
    </source>
</reference>
<dbReference type="InterPro" id="IPR053136">
    <property type="entry name" value="UTP_pyrophosphatase-like"/>
</dbReference>
<protein>
    <submittedName>
        <fullName evidence="2">Metal-dependent hydrolase</fullName>
    </submittedName>
</protein>
<dbReference type="GO" id="GO:0016787">
    <property type="term" value="F:hydrolase activity"/>
    <property type="evidence" value="ECO:0007669"/>
    <property type="project" value="UniProtKB-KW"/>
</dbReference>
<dbReference type="Pfam" id="PF01863">
    <property type="entry name" value="YgjP-like"/>
    <property type="match status" value="1"/>
</dbReference>
<feature type="domain" description="YgjP-like metallopeptidase" evidence="1">
    <location>
        <begin position="118"/>
        <end position="220"/>
    </location>
</feature>
<sequence length="224" mass="25900">MPSPTKSTHHLLIDGLPVTVTLKNQKNMYLRVRPGVLVHRGEPDQRISEPTVDITAPYTIHLRDVEKFVRSRRNWIEEARDRIQMEAEVRANSAQNSQNPQNAAQRENLLGAWPLERENEARAILETKLPPILEKWQQRTGRAPSHVTLRHMKTRWGSCTPTTGRIRLNLALAYVPDELLEYVLVHELTHLDERGHGAGFQHRLSAYLPDWKEKRRALNSYGSY</sequence>
<dbReference type="OrthoDB" id="9811177at2"/>
<evidence type="ECO:0000259" key="1">
    <source>
        <dbReference type="Pfam" id="PF01863"/>
    </source>
</evidence>